<dbReference type="GO" id="GO:0071986">
    <property type="term" value="C:Ragulator complex"/>
    <property type="evidence" value="ECO:0007669"/>
    <property type="project" value="TreeGrafter"/>
</dbReference>
<dbReference type="Proteomes" id="UP000027586">
    <property type="component" value="Unassembled WGS sequence"/>
</dbReference>
<dbReference type="AlphaFoldDB" id="A0A068RTC7"/>
<dbReference type="SMART" id="SM01278">
    <property type="entry name" value="MAPKK1_Int"/>
    <property type="match status" value="1"/>
</dbReference>
<dbReference type="Pfam" id="PF08923">
    <property type="entry name" value="MAPKK1_Int"/>
    <property type="match status" value="1"/>
</dbReference>
<dbReference type="Gene3D" id="3.30.450.30">
    <property type="entry name" value="Dynein light chain 2a, cytoplasmic"/>
    <property type="match status" value="1"/>
</dbReference>
<dbReference type="GO" id="GO:0032008">
    <property type="term" value="P:positive regulation of TOR signaling"/>
    <property type="evidence" value="ECO:0007669"/>
    <property type="project" value="TreeGrafter"/>
</dbReference>
<dbReference type="OrthoDB" id="343907at2759"/>
<evidence type="ECO:0000313" key="3">
    <source>
        <dbReference type="Proteomes" id="UP000027586"/>
    </source>
</evidence>
<keyword evidence="3" id="KW-1185">Reference proteome</keyword>
<protein>
    <submittedName>
        <fullName evidence="2">Uncharacterized protein</fullName>
    </submittedName>
</protein>
<dbReference type="STRING" id="1263082.A0A068RTC7"/>
<name>A0A068RTC7_9FUNG</name>
<comment type="similarity">
    <text evidence="1">Belongs to the LAMTOR3 family.</text>
</comment>
<organism evidence="2 3">
    <name type="scientific">Lichtheimia corymbifera JMRC:FSU:9682</name>
    <dbReference type="NCBI Taxonomy" id="1263082"/>
    <lineage>
        <taxon>Eukaryota</taxon>
        <taxon>Fungi</taxon>
        <taxon>Fungi incertae sedis</taxon>
        <taxon>Mucoromycota</taxon>
        <taxon>Mucoromycotina</taxon>
        <taxon>Mucoromycetes</taxon>
        <taxon>Mucorales</taxon>
        <taxon>Lichtheimiaceae</taxon>
        <taxon>Lichtheimia</taxon>
    </lineage>
</organism>
<dbReference type="GO" id="GO:0071230">
    <property type="term" value="P:cellular response to amino acid stimulus"/>
    <property type="evidence" value="ECO:0007669"/>
    <property type="project" value="TreeGrafter"/>
</dbReference>
<gene>
    <name evidence="2" type="ORF">LCOR_03717.1</name>
</gene>
<evidence type="ECO:0000256" key="1">
    <source>
        <dbReference type="ARBA" id="ARBA00005356"/>
    </source>
</evidence>
<comment type="caution">
    <text evidence="2">The sequence shown here is derived from an EMBL/GenBank/DDBJ whole genome shotgun (WGS) entry which is preliminary data.</text>
</comment>
<accession>A0A068RTC7</accession>
<dbReference type="EMBL" id="CBTN010000012">
    <property type="protein sequence ID" value="CDH52211.1"/>
    <property type="molecule type" value="Genomic_DNA"/>
</dbReference>
<proteinExistence type="inferred from homology"/>
<dbReference type="PANTHER" id="PTHR13378:SF1">
    <property type="entry name" value="RAGULATOR COMPLEX PROTEIN LAMTOR3"/>
    <property type="match status" value="1"/>
</dbReference>
<reference evidence="2" key="1">
    <citation type="submission" date="2013-08" db="EMBL/GenBank/DDBJ databases">
        <title>Gene expansion shapes genome architecture in the human pathogen Lichtheimia corymbifera: an evolutionary genomics analysis in the ancient terrestrial Mucorales (Mucoromycotina).</title>
        <authorList>
            <person name="Schwartze V.U."/>
            <person name="Winter S."/>
            <person name="Shelest E."/>
            <person name="Marcet-Houben M."/>
            <person name="Horn F."/>
            <person name="Wehner S."/>
            <person name="Hoffmann K."/>
            <person name="Riege K."/>
            <person name="Sammeth M."/>
            <person name="Nowrousian M."/>
            <person name="Valiante V."/>
            <person name="Linde J."/>
            <person name="Jacobsen I.D."/>
            <person name="Marz M."/>
            <person name="Brakhage A.A."/>
            <person name="Gabaldon T."/>
            <person name="Bocker S."/>
            <person name="Voigt K."/>
        </authorList>
    </citation>
    <scope>NUCLEOTIDE SEQUENCE [LARGE SCALE GENOMIC DNA]</scope>
    <source>
        <strain evidence="2">FSU 9682</strain>
    </source>
</reference>
<dbReference type="VEuPathDB" id="FungiDB:LCOR_03717.1"/>
<dbReference type="PANTHER" id="PTHR13378">
    <property type="entry name" value="REGULATOR COMPLEX PROTEIN LAMTOR3"/>
    <property type="match status" value="1"/>
</dbReference>
<sequence length="144" mass="16041">MTSGVSPSYYADTDFHLLNMAIEDNLHRLCEQNYVEGLLAAFITDKDGVVILKSAQQDAPENIVDPTFFTSFTIANNQASKLGLKQNRYIMSMYDQYQFVQYDSNPLIITVVGGADANTGFLINFGRKLVELAKPLASAMQEKM</sequence>
<dbReference type="SUPFAM" id="SSF103196">
    <property type="entry name" value="Roadblock/LC7 domain"/>
    <property type="match status" value="1"/>
</dbReference>
<evidence type="ECO:0000313" key="2">
    <source>
        <dbReference type="EMBL" id="CDH52211.1"/>
    </source>
</evidence>
<dbReference type="InterPro" id="IPR015019">
    <property type="entry name" value="LAMTOR3"/>
</dbReference>